<dbReference type="SUPFAM" id="SSF47473">
    <property type="entry name" value="EF-hand"/>
    <property type="match status" value="1"/>
</dbReference>
<evidence type="ECO:0000256" key="4">
    <source>
        <dbReference type="ARBA" id="ARBA00022989"/>
    </source>
</evidence>
<dbReference type="CDD" id="cd00051">
    <property type="entry name" value="EFh"/>
    <property type="match status" value="1"/>
</dbReference>
<keyword evidence="10" id="KW-1185">Reference proteome</keyword>
<dbReference type="Gene3D" id="1.10.238.10">
    <property type="entry name" value="EF-hand"/>
    <property type="match status" value="1"/>
</dbReference>
<keyword evidence="4 7" id="KW-1133">Transmembrane helix</keyword>
<feature type="compositionally biased region" description="Low complexity" evidence="6">
    <location>
        <begin position="637"/>
        <end position="659"/>
    </location>
</feature>
<dbReference type="Pfam" id="PF00520">
    <property type="entry name" value="Ion_trans"/>
    <property type="match status" value="1"/>
</dbReference>
<feature type="transmembrane region" description="Helical" evidence="7">
    <location>
        <begin position="237"/>
        <end position="259"/>
    </location>
</feature>
<evidence type="ECO:0000256" key="5">
    <source>
        <dbReference type="ARBA" id="ARBA00023136"/>
    </source>
</evidence>
<name>A0ABP0PTE1_9DINO</name>
<evidence type="ECO:0000313" key="9">
    <source>
        <dbReference type="EMBL" id="CAK9078587.1"/>
    </source>
</evidence>
<feature type="region of interest" description="Disordered" evidence="6">
    <location>
        <begin position="714"/>
        <end position="734"/>
    </location>
</feature>
<evidence type="ECO:0000256" key="6">
    <source>
        <dbReference type="SAM" id="MobiDB-lite"/>
    </source>
</evidence>
<dbReference type="PROSITE" id="PS50222">
    <property type="entry name" value="EF_HAND_2"/>
    <property type="match status" value="2"/>
</dbReference>
<accession>A0ABP0PTE1</accession>
<dbReference type="InterPro" id="IPR005821">
    <property type="entry name" value="Ion_trans_dom"/>
</dbReference>
<organism evidence="9 10">
    <name type="scientific">Durusdinium trenchii</name>
    <dbReference type="NCBI Taxonomy" id="1381693"/>
    <lineage>
        <taxon>Eukaryota</taxon>
        <taxon>Sar</taxon>
        <taxon>Alveolata</taxon>
        <taxon>Dinophyceae</taxon>
        <taxon>Suessiales</taxon>
        <taxon>Symbiodiniaceae</taxon>
        <taxon>Durusdinium</taxon>
    </lineage>
</organism>
<reference evidence="9 10" key="1">
    <citation type="submission" date="2024-02" db="EMBL/GenBank/DDBJ databases">
        <authorList>
            <person name="Chen Y."/>
            <person name="Shah S."/>
            <person name="Dougan E. K."/>
            <person name="Thang M."/>
            <person name="Chan C."/>
        </authorList>
    </citation>
    <scope>NUCLEOTIDE SEQUENCE [LARGE SCALE GENOMIC DNA]</scope>
</reference>
<dbReference type="PROSITE" id="PS00018">
    <property type="entry name" value="EF_HAND_1"/>
    <property type="match status" value="1"/>
</dbReference>
<keyword evidence="5 7" id="KW-0472">Membrane</keyword>
<proteinExistence type="predicted"/>
<feature type="domain" description="EF-hand" evidence="8">
    <location>
        <begin position="412"/>
        <end position="447"/>
    </location>
</feature>
<evidence type="ECO:0000259" key="8">
    <source>
        <dbReference type="PROSITE" id="PS50222"/>
    </source>
</evidence>
<dbReference type="SMART" id="SM00054">
    <property type="entry name" value="EFh"/>
    <property type="match status" value="2"/>
</dbReference>
<dbReference type="Proteomes" id="UP001642484">
    <property type="component" value="Unassembled WGS sequence"/>
</dbReference>
<dbReference type="PANTHER" id="PTHR10037">
    <property type="entry name" value="VOLTAGE-GATED CATION CHANNEL CALCIUM AND SODIUM"/>
    <property type="match status" value="1"/>
</dbReference>
<dbReference type="EMBL" id="CAXAMN010023583">
    <property type="protein sequence ID" value="CAK9078587.1"/>
    <property type="molecule type" value="Genomic_DNA"/>
</dbReference>
<feature type="transmembrane region" description="Helical" evidence="7">
    <location>
        <begin position="321"/>
        <end position="344"/>
    </location>
</feature>
<feature type="transmembrane region" description="Helical" evidence="7">
    <location>
        <begin position="173"/>
        <end position="192"/>
    </location>
</feature>
<feature type="region of interest" description="Disordered" evidence="6">
    <location>
        <begin position="1"/>
        <end position="20"/>
    </location>
</feature>
<feature type="transmembrane region" description="Helical" evidence="7">
    <location>
        <begin position="103"/>
        <end position="120"/>
    </location>
</feature>
<keyword evidence="3" id="KW-0106">Calcium</keyword>
<comment type="caution">
    <text evidence="9">The sequence shown here is derived from an EMBL/GenBank/DDBJ whole genome shotgun (WGS) entry which is preliminary data.</text>
</comment>
<feature type="region of interest" description="Disordered" evidence="6">
    <location>
        <begin position="624"/>
        <end position="698"/>
    </location>
</feature>
<protein>
    <recommendedName>
        <fullName evidence="8">EF-hand domain-containing protein</fullName>
    </recommendedName>
</protein>
<evidence type="ECO:0000256" key="1">
    <source>
        <dbReference type="ARBA" id="ARBA00004141"/>
    </source>
</evidence>
<dbReference type="InterPro" id="IPR027359">
    <property type="entry name" value="Volt_channel_dom_sf"/>
</dbReference>
<keyword evidence="2 7" id="KW-0812">Transmembrane</keyword>
<dbReference type="PANTHER" id="PTHR10037:SF62">
    <property type="entry name" value="SODIUM CHANNEL PROTEIN 60E"/>
    <property type="match status" value="1"/>
</dbReference>
<dbReference type="InterPro" id="IPR002048">
    <property type="entry name" value="EF_hand_dom"/>
</dbReference>
<gene>
    <name evidence="9" type="ORF">CCMP2556_LOCUS38737</name>
</gene>
<dbReference type="InterPro" id="IPR011992">
    <property type="entry name" value="EF-hand-dom_pair"/>
</dbReference>
<evidence type="ECO:0000256" key="7">
    <source>
        <dbReference type="SAM" id="Phobius"/>
    </source>
</evidence>
<evidence type="ECO:0000256" key="2">
    <source>
        <dbReference type="ARBA" id="ARBA00022692"/>
    </source>
</evidence>
<dbReference type="SUPFAM" id="SSF81324">
    <property type="entry name" value="Voltage-gated potassium channels"/>
    <property type="match status" value="1"/>
</dbReference>
<dbReference type="InterPro" id="IPR043203">
    <property type="entry name" value="VGCC_Ca_Na"/>
</dbReference>
<feature type="region of interest" description="Disordered" evidence="6">
    <location>
        <begin position="584"/>
        <end position="610"/>
    </location>
</feature>
<sequence length="734" mass="82408">MPLGPLPPIQSEGESISTRHEVSYSLGLSEEVGRSEGKKLSAFSERRSISHSSSRKTVVDPKSGLSGNFIKAKSTQGFEVDTDRESYTSRLKKSVKRFQKSKAFSNFMVFVVLFDAYCTCRDIDARASYFSPTPSDAPQMLMVLADVCLLMYTLELALNFWVQGWKLLKDWMVLLDMAIILCGYIDLMLNLIAQRDFVLRLGIFRAFRLARIIRLMRVLRKMRALRELQKLVTMMSTCLKALFWSFVFCFLVMSIWAMFMVEVVNPLIHEMKSDAFQNCPECMTSTGSVMAANLLLFQTVIAGDSWGKLAVPVIKAHPETAIIFVGSLLTLVFGVLNLIVAVVVDTFAEARSRDILNLAEELEYDHAADRKFLQSVFDRMDLNGSGQITFEELVEGARNDQEFQSRLRVMDIDETDLKQLFEMIDTHAEGEINAAEFIGPLSRWVHESKTAPRFIKYNLQRAMQQQDDLFNFCEDCFNLVGDRIDDIVKRLDVVSPSIRTSHYKAHDDIDTQSTEMEQSDLPHLAKVPSEAGVKPSNLDTELAAVRERLEKQVMTAEMALRSSMSWAVVEVLESAMVNVAVRSDVPPKRPSNHSAEVGIASAPPMLGDGRLSSIRDSIRLARTAYPPQYSPSRMSKQASMSRQASTSRQSSRRSSWREAPVSMPISRGHERFDTDSSTGSHHLGTLSQRSSSGYASKWNTQDITSSKACGISAARWLGKGPGRNLESNQKGRHK</sequence>
<dbReference type="Gene3D" id="1.20.120.350">
    <property type="entry name" value="Voltage-gated potassium channels. Chain C"/>
    <property type="match status" value="1"/>
</dbReference>
<evidence type="ECO:0000313" key="10">
    <source>
        <dbReference type="Proteomes" id="UP001642484"/>
    </source>
</evidence>
<feature type="compositionally biased region" description="Polar residues" evidence="6">
    <location>
        <begin position="675"/>
        <end position="698"/>
    </location>
</feature>
<dbReference type="Pfam" id="PF13499">
    <property type="entry name" value="EF-hand_7"/>
    <property type="match status" value="1"/>
</dbReference>
<feature type="domain" description="EF-hand" evidence="8">
    <location>
        <begin position="368"/>
        <end position="403"/>
    </location>
</feature>
<dbReference type="InterPro" id="IPR018247">
    <property type="entry name" value="EF_Hand_1_Ca_BS"/>
</dbReference>
<dbReference type="Gene3D" id="1.10.287.70">
    <property type="match status" value="1"/>
</dbReference>
<feature type="transmembrane region" description="Helical" evidence="7">
    <location>
        <begin position="140"/>
        <end position="161"/>
    </location>
</feature>
<comment type="subcellular location">
    <subcellularLocation>
        <location evidence="1">Membrane</location>
        <topology evidence="1">Multi-pass membrane protein</topology>
    </subcellularLocation>
</comment>
<evidence type="ECO:0000256" key="3">
    <source>
        <dbReference type="ARBA" id="ARBA00022837"/>
    </source>
</evidence>